<evidence type="ECO:0000259" key="13">
    <source>
        <dbReference type="SMART" id="SM00382"/>
    </source>
</evidence>
<dbReference type="EMBL" id="JALKFT010000005">
    <property type="protein sequence ID" value="MCK9875546.1"/>
    <property type="molecule type" value="Genomic_DNA"/>
</dbReference>
<evidence type="ECO:0000256" key="12">
    <source>
        <dbReference type="SAM" id="MobiDB-lite"/>
    </source>
</evidence>
<dbReference type="NCBIfam" id="TIGR02397">
    <property type="entry name" value="dnaX_nterm"/>
    <property type="match status" value="1"/>
</dbReference>
<feature type="region of interest" description="Disordered" evidence="12">
    <location>
        <begin position="386"/>
        <end position="495"/>
    </location>
</feature>
<feature type="compositionally biased region" description="Low complexity" evidence="12">
    <location>
        <begin position="661"/>
        <end position="675"/>
    </location>
</feature>
<dbReference type="PANTHER" id="PTHR11669">
    <property type="entry name" value="REPLICATION FACTOR C / DNA POLYMERASE III GAMMA-TAU SUBUNIT"/>
    <property type="match status" value="1"/>
</dbReference>
<feature type="compositionally biased region" description="Low complexity" evidence="12">
    <location>
        <begin position="474"/>
        <end position="489"/>
    </location>
</feature>
<dbReference type="SUPFAM" id="SSF48019">
    <property type="entry name" value="post-AAA+ oligomerization domain-like"/>
    <property type="match status" value="1"/>
</dbReference>
<feature type="compositionally biased region" description="Low complexity" evidence="12">
    <location>
        <begin position="882"/>
        <end position="908"/>
    </location>
</feature>
<feature type="region of interest" description="Disordered" evidence="12">
    <location>
        <begin position="838"/>
        <end position="947"/>
    </location>
</feature>
<dbReference type="RefSeq" id="WP_248823978.1">
    <property type="nucleotide sequence ID" value="NZ_JALKFT010000005.1"/>
</dbReference>
<feature type="compositionally biased region" description="Gly residues" evidence="12">
    <location>
        <begin position="634"/>
        <end position="654"/>
    </location>
</feature>
<dbReference type="NCBIfam" id="NF005846">
    <property type="entry name" value="PRK07764.1-6"/>
    <property type="match status" value="1"/>
</dbReference>
<dbReference type="CDD" id="cd18137">
    <property type="entry name" value="HLD_clamp_pol_III_gamma_tau"/>
    <property type="match status" value="1"/>
</dbReference>
<evidence type="ECO:0000256" key="9">
    <source>
        <dbReference type="ARBA" id="ARBA00022840"/>
    </source>
</evidence>
<evidence type="ECO:0000313" key="14">
    <source>
        <dbReference type="EMBL" id="MCK9875546.1"/>
    </source>
</evidence>
<dbReference type="Pfam" id="PF22608">
    <property type="entry name" value="DNAX_ATPase_lid"/>
    <property type="match status" value="1"/>
</dbReference>
<dbReference type="Gene3D" id="1.20.272.10">
    <property type="match status" value="1"/>
</dbReference>
<dbReference type="InterPro" id="IPR022754">
    <property type="entry name" value="DNA_pol_III_gamma-3"/>
</dbReference>
<proteinExistence type="inferred from homology"/>
<feature type="domain" description="AAA+ ATPase" evidence="13">
    <location>
        <begin position="36"/>
        <end position="177"/>
    </location>
</feature>
<dbReference type="InterPro" id="IPR027417">
    <property type="entry name" value="P-loop_NTPase"/>
</dbReference>
<evidence type="ECO:0000313" key="15">
    <source>
        <dbReference type="Proteomes" id="UP001201873"/>
    </source>
</evidence>
<dbReference type="SMART" id="SM00382">
    <property type="entry name" value="AAA"/>
    <property type="match status" value="1"/>
</dbReference>
<keyword evidence="15" id="KW-1185">Reference proteome</keyword>
<dbReference type="InterPro" id="IPR003593">
    <property type="entry name" value="AAA+_ATPase"/>
</dbReference>
<evidence type="ECO:0000256" key="11">
    <source>
        <dbReference type="ARBA" id="ARBA00049244"/>
    </source>
</evidence>
<keyword evidence="9" id="KW-0067">ATP-binding</keyword>
<keyword evidence="4 14" id="KW-0548">Nucleotidyltransferase</keyword>
<dbReference type="Pfam" id="PF13177">
    <property type="entry name" value="DNA_pol3_delta2"/>
    <property type="match status" value="1"/>
</dbReference>
<dbReference type="CDD" id="cd00009">
    <property type="entry name" value="AAA"/>
    <property type="match status" value="1"/>
</dbReference>
<keyword evidence="10" id="KW-0239">DNA-directed DNA polymerase</keyword>
<dbReference type="Proteomes" id="UP001201873">
    <property type="component" value="Unassembled WGS sequence"/>
</dbReference>
<feature type="compositionally biased region" description="Low complexity" evidence="12">
    <location>
        <begin position="774"/>
        <end position="791"/>
    </location>
</feature>
<feature type="compositionally biased region" description="Gly residues" evidence="12">
    <location>
        <begin position="857"/>
        <end position="870"/>
    </location>
</feature>
<comment type="caution">
    <text evidence="14">The sequence shown here is derived from an EMBL/GenBank/DDBJ whole genome shotgun (WGS) entry which is preliminary data.</text>
</comment>
<keyword evidence="8" id="KW-0862">Zinc</keyword>
<sequence length="968" mass="95905">MSAALYNRYRPATFAQIVGQAHVTDALRRALSTGRLHHAYLFSGPRGCGKTSSARILAASLNCVHGPTPEPCGVCDECVGIRTGSSMDVTEIDAASHGLVDDARDLRERAFFAPASARFKVFVVDEAHMVTAAAFNALLKVVEEPPPYLKFVFATTEPDKVLPTIRSRTHHYAFRLVPPAVLREHLASICQQEGVPVDPTVLPLIVRAGAGSVRDSLSVLDQLLAGADDDGLHYERAVTLLGMTDGVLLDETVDALARRDGAALFTVVDKVVSAGHDPRRFALDLLDRFRDLIVMAAVPDAADRGLLESFSPDQVDRMRAQATSVGPAELSRTADVLHAGLIEMRGTTSPRLMLELILARALLPTAATDPAALLTRLERLERRPAFDGHLPSHDALPAGPPPTATTAHAQPPAHAAAAPPPDPRRPTPAGPPVDPQGPAWQQQPGPAGQHVPEGMSEGAGAPGGHGIPGGPGVVGAPAMAGPVRPGPAVQGPGGWAPVASPTGGYGSAAATGMTGGYAGAGSGSAGGGGRIDAAGLRTRWDAVLGRAAQRSRKTHAILKDHASVADVRGDEVILAFASQPMGRMFGQGNNAEVFCAALAEEVGGSWRVSVAPAGGSPAGRGGGRPGGPPPAPPGGGYGGGAGGYGGAGHGGTGPGTVTSWGGSPAPSGASGSPAAGFGGAPPSPPVAMGGGHPDSTAPSGAGHVNGSGQPAGPAHPPGSGYPPGPGQPSQPTAGEWQGAAASQDFGRPPSAGTPTSPPAWGGRDEGGAVQGAAVPNGSVPNGSVPNGSVPNGSGGSSGTWGVAATGEAGGFGLGQAAAVNAAAIDPANAGAVQGRTSTIVHTGGGQDDPPPAPRPGGPGGSGPGGTGGPDGTVPRAAAPAWGNTNGAAVAGNGNTFAAGRPGAASGPATVGGGDAFDTGQRPPIMDEPPFDDEDIPQQAGGPRGGEEAAMSLLRTGLGATVLEQTPTS</sequence>
<accession>A0ABT0JVI2</accession>
<dbReference type="InterPro" id="IPR050238">
    <property type="entry name" value="DNA_Rep/Repair_Clamp_Loader"/>
</dbReference>
<feature type="compositionally biased region" description="Gly residues" evidence="12">
    <location>
        <begin position="460"/>
        <end position="473"/>
    </location>
</feature>
<reference evidence="14 15" key="1">
    <citation type="submission" date="2022-04" db="EMBL/GenBank/DDBJ databases">
        <title>Genome diversity in the genus Frankia.</title>
        <authorList>
            <person name="Carlos-Shanley C."/>
            <person name="Hahn D."/>
        </authorList>
    </citation>
    <scope>NUCLEOTIDE SEQUENCE [LARGE SCALE GENOMIC DNA]</scope>
    <source>
        <strain evidence="14 15">Ag45/Mut15</strain>
    </source>
</reference>
<keyword evidence="3 14" id="KW-0808">Transferase</keyword>
<comment type="catalytic activity">
    <reaction evidence="11">
        <text>DNA(n) + a 2'-deoxyribonucleoside 5'-triphosphate = DNA(n+1) + diphosphate</text>
        <dbReference type="Rhea" id="RHEA:22508"/>
        <dbReference type="Rhea" id="RHEA-COMP:17339"/>
        <dbReference type="Rhea" id="RHEA-COMP:17340"/>
        <dbReference type="ChEBI" id="CHEBI:33019"/>
        <dbReference type="ChEBI" id="CHEBI:61560"/>
        <dbReference type="ChEBI" id="CHEBI:173112"/>
        <dbReference type="EC" id="2.7.7.7"/>
    </reaction>
</comment>
<dbReference type="Gene3D" id="1.10.8.60">
    <property type="match status" value="1"/>
</dbReference>
<evidence type="ECO:0000256" key="1">
    <source>
        <dbReference type="ARBA" id="ARBA00006360"/>
    </source>
</evidence>
<evidence type="ECO:0000256" key="5">
    <source>
        <dbReference type="ARBA" id="ARBA00022705"/>
    </source>
</evidence>
<comment type="similarity">
    <text evidence="1">Belongs to the DnaX/STICHEL family.</text>
</comment>
<keyword evidence="7" id="KW-0547">Nucleotide-binding</keyword>
<dbReference type="InterPro" id="IPR012763">
    <property type="entry name" value="DNA_pol_III_sug/sutau_N"/>
</dbReference>
<dbReference type="InterPro" id="IPR045085">
    <property type="entry name" value="HLD_clamp_pol_III_gamma_tau"/>
</dbReference>
<feature type="compositionally biased region" description="Pro residues" evidence="12">
    <location>
        <begin position="713"/>
        <end position="728"/>
    </location>
</feature>
<dbReference type="EC" id="2.7.7.7" evidence="2"/>
<evidence type="ECO:0000256" key="4">
    <source>
        <dbReference type="ARBA" id="ARBA00022695"/>
    </source>
</evidence>
<feature type="compositionally biased region" description="Pro residues" evidence="12">
    <location>
        <begin position="418"/>
        <end position="435"/>
    </location>
</feature>
<dbReference type="Gene3D" id="3.40.50.300">
    <property type="entry name" value="P-loop containing nucleotide triphosphate hydrolases"/>
    <property type="match status" value="1"/>
</dbReference>
<protein>
    <recommendedName>
        <fullName evidence="2">DNA-directed DNA polymerase</fullName>
        <ecNumber evidence="2">2.7.7.7</ecNumber>
    </recommendedName>
</protein>
<gene>
    <name evidence="14" type="ORF">MXD59_07120</name>
</gene>
<dbReference type="SUPFAM" id="SSF52540">
    <property type="entry name" value="P-loop containing nucleoside triphosphate hydrolases"/>
    <property type="match status" value="1"/>
</dbReference>
<evidence type="ECO:0000256" key="6">
    <source>
        <dbReference type="ARBA" id="ARBA00022723"/>
    </source>
</evidence>
<keyword evidence="5" id="KW-0235">DNA replication</keyword>
<name>A0ABT0JVI2_9ACTN</name>
<evidence type="ECO:0000256" key="10">
    <source>
        <dbReference type="ARBA" id="ARBA00022932"/>
    </source>
</evidence>
<dbReference type="Pfam" id="PF12169">
    <property type="entry name" value="DNA_pol3_gamma3"/>
    <property type="match status" value="1"/>
</dbReference>
<dbReference type="InterPro" id="IPR008921">
    <property type="entry name" value="DNA_pol3_clamp-load_cplx_C"/>
</dbReference>
<feature type="compositionally biased region" description="Low complexity" evidence="12">
    <location>
        <begin position="436"/>
        <end position="449"/>
    </location>
</feature>
<feature type="compositionally biased region" description="Low complexity" evidence="12">
    <location>
        <begin position="404"/>
        <end position="417"/>
    </location>
</feature>
<evidence type="ECO:0000256" key="8">
    <source>
        <dbReference type="ARBA" id="ARBA00022833"/>
    </source>
</evidence>
<evidence type="ECO:0000256" key="2">
    <source>
        <dbReference type="ARBA" id="ARBA00012417"/>
    </source>
</evidence>
<evidence type="ECO:0000256" key="7">
    <source>
        <dbReference type="ARBA" id="ARBA00022741"/>
    </source>
</evidence>
<feature type="compositionally biased region" description="Gly residues" evidence="12">
    <location>
        <begin position="616"/>
        <end position="625"/>
    </location>
</feature>
<dbReference type="GO" id="GO:0003887">
    <property type="term" value="F:DNA-directed DNA polymerase activity"/>
    <property type="evidence" value="ECO:0007669"/>
    <property type="project" value="UniProtKB-EC"/>
</dbReference>
<organism evidence="14 15">
    <name type="scientific">Frankia umida</name>
    <dbReference type="NCBI Taxonomy" id="573489"/>
    <lineage>
        <taxon>Bacteria</taxon>
        <taxon>Bacillati</taxon>
        <taxon>Actinomycetota</taxon>
        <taxon>Actinomycetes</taxon>
        <taxon>Frankiales</taxon>
        <taxon>Frankiaceae</taxon>
        <taxon>Frankia</taxon>
    </lineage>
</organism>
<dbReference type="PANTHER" id="PTHR11669:SF0">
    <property type="entry name" value="PROTEIN STICHEL-LIKE 2"/>
    <property type="match status" value="1"/>
</dbReference>
<keyword evidence="6" id="KW-0479">Metal-binding</keyword>
<feature type="region of interest" description="Disordered" evidence="12">
    <location>
        <begin position="610"/>
        <end position="801"/>
    </location>
</feature>
<evidence type="ECO:0000256" key="3">
    <source>
        <dbReference type="ARBA" id="ARBA00022679"/>
    </source>
</evidence>